<name>A0ABT8AV33_9HYPH</name>
<dbReference type="InterPro" id="IPR037185">
    <property type="entry name" value="EmrE-like"/>
</dbReference>
<reference evidence="7" key="1">
    <citation type="journal article" date="2019" name="Int. J. Syst. Evol. Microbiol.">
        <title>The Global Catalogue of Microorganisms (GCM) 10K type strain sequencing project: providing services to taxonomists for standard genome sequencing and annotation.</title>
        <authorList>
            <consortium name="The Broad Institute Genomics Platform"/>
            <consortium name="The Broad Institute Genome Sequencing Center for Infectious Disease"/>
            <person name="Wu L."/>
            <person name="Ma J."/>
        </authorList>
    </citation>
    <scope>NUCLEOTIDE SEQUENCE [LARGE SCALE GENOMIC DNA]</scope>
    <source>
        <strain evidence="7">CECT 7806</strain>
    </source>
</reference>
<evidence type="ECO:0000313" key="6">
    <source>
        <dbReference type="EMBL" id="MDN3573649.1"/>
    </source>
</evidence>
<dbReference type="HAMAP" id="MF_00010">
    <property type="entry name" value="UPF0060"/>
    <property type="match status" value="1"/>
</dbReference>
<dbReference type="Proteomes" id="UP001244297">
    <property type="component" value="Unassembled WGS sequence"/>
</dbReference>
<keyword evidence="7" id="KW-1185">Reference proteome</keyword>
<keyword evidence="2 5" id="KW-0812">Transmembrane</keyword>
<keyword evidence="4 5" id="KW-0472">Membrane</keyword>
<accession>A0ABT8AV33</accession>
<dbReference type="PANTHER" id="PTHR36116:SF1">
    <property type="entry name" value="UPF0060 MEMBRANE PROTEIN YNFA"/>
    <property type="match status" value="1"/>
</dbReference>
<gene>
    <name evidence="6" type="ORF">QWZ18_23920</name>
</gene>
<dbReference type="NCBIfam" id="NF002586">
    <property type="entry name" value="PRK02237.1"/>
    <property type="match status" value="1"/>
</dbReference>
<evidence type="ECO:0000256" key="5">
    <source>
        <dbReference type="HAMAP-Rule" id="MF_00010"/>
    </source>
</evidence>
<comment type="subcellular location">
    <subcellularLocation>
        <location evidence="5">Cell membrane</location>
        <topology evidence="5">Multi-pass membrane protein</topology>
    </subcellularLocation>
</comment>
<keyword evidence="3 5" id="KW-1133">Transmembrane helix</keyword>
<dbReference type="Pfam" id="PF02694">
    <property type="entry name" value="UPF0060"/>
    <property type="match status" value="1"/>
</dbReference>
<comment type="similarity">
    <text evidence="5">Belongs to the UPF0060 family.</text>
</comment>
<proteinExistence type="inferred from homology"/>
<keyword evidence="1 5" id="KW-1003">Cell membrane</keyword>
<feature type="transmembrane region" description="Helical" evidence="5">
    <location>
        <begin position="87"/>
        <end position="103"/>
    </location>
</feature>
<dbReference type="RefSeq" id="WP_238291983.1">
    <property type="nucleotide sequence ID" value="NZ_BPQS01000048.1"/>
</dbReference>
<evidence type="ECO:0000256" key="2">
    <source>
        <dbReference type="ARBA" id="ARBA00022692"/>
    </source>
</evidence>
<dbReference type="InterPro" id="IPR003844">
    <property type="entry name" value="UPF0060"/>
</dbReference>
<evidence type="ECO:0000256" key="1">
    <source>
        <dbReference type="ARBA" id="ARBA00022475"/>
    </source>
</evidence>
<sequence>MTALAYAGAALAEIAGCFAFWSWLRLGHSVWWVLPGLVSLAVFAALLTLVDTPAAGRAFAAYGGVYVAASVLWLWLAEGHRPDRWDLAGSVVCLAGTALILLGRRG</sequence>
<evidence type="ECO:0000256" key="3">
    <source>
        <dbReference type="ARBA" id="ARBA00022989"/>
    </source>
</evidence>
<evidence type="ECO:0000256" key="4">
    <source>
        <dbReference type="ARBA" id="ARBA00023136"/>
    </source>
</evidence>
<organism evidence="6 7">
    <name type="scientific">Methylobacterium longum</name>
    <dbReference type="NCBI Taxonomy" id="767694"/>
    <lineage>
        <taxon>Bacteria</taxon>
        <taxon>Pseudomonadati</taxon>
        <taxon>Pseudomonadota</taxon>
        <taxon>Alphaproteobacteria</taxon>
        <taxon>Hyphomicrobiales</taxon>
        <taxon>Methylobacteriaceae</taxon>
        <taxon>Methylobacterium</taxon>
    </lineage>
</organism>
<feature type="transmembrane region" description="Helical" evidence="5">
    <location>
        <begin position="29"/>
        <end position="50"/>
    </location>
</feature>
<protein>
    <submittedName>
        <fullName evidence="6">YnfA family protein</fullName>
    </submittedName>
</protein>
<evidence type="ECO:0000313" key="7">
    <source>
        <dbReference type="Proteomes" id="UP001244297"/>
    </source>
</evidence>
<dbReference type="EMBL" id="JAUFPT010000080">
    <property type="protein sequence ID" value="MDN3573649.1"/>
    <property type="molecule type" value="Genomic_DNA"/>
</dbReference>
<dbReference type="SUPFAM" id="SSF103481">
    <property type="entry name" value="Multidrug resistance efflux transporter EmrE"/>
    <property type="match status" value="1"/>
</dbReference>
<comment type="caution">
    <text evidence="6">The sequence shown here is derived from an EMBL/GenBank/DDBJ whole genome shotgun (WGS) entry which is preliminary data.</text>
</comment>
<dbReference type="PANTHER" id="PTHR36116">
    <property type="entry name" value="UPF0060 MEMBRANE PROTEIN YNFA"/>
    <property type="match status" value="1"/>
</dbReference>
<feature type="transmembrane region" description="Helical" evidence="5">
    <location>
        <begin position="57"/>
        <end position="75"/>
    </location>
</feature>